<name>A0A8S5RBF9_9VIRU</name>
<evidence type="ECO:0000313" key="1">
    <source>
        <dbReference type="EMBL" id="DAE28409.1"/>
    </source>
</evidence>
<sequence>MTNNEKIGILKQEQHNAINDSINQVLDEIREDKLKELSLSARFLSKTEL</sequence>
<accession>A0A8S5RBF9</accession>
<protein>
    <submittedName>
        <fullName evidence="1">Uncharacterized protein</fullName>
    </submittedName>
</protein>
<proteinExistence type="predicted"/>
<dbReference type="EMBL" id="BK059085">
    <property type="protein sequence ID" value="DAE28409.1"/>
    <property type="molecule type" value="Genomic_DNA"/>
</dbReference>
<organism evidence="1">
    <name type="scientific">virus sp. ctLl75</name>
    <dbReference type="NCBI Taxonomy" id="2828249"/>
    <lineage>
        <taxon>Viruses</taxon>
    </lineage>
</organism>
<reference evidence="1" key="1">
    <citation type="journal article" date="2021" name="Proc. Natl. Acad. Sci. U.S.A.">
        <title>A Catalog of Tens of Thousands of Viruses from Human Metagenomes Reveals Hidden Associations with Chronic Diseases.</title>
        <authorList>
            <person name="Tisza M.J."/>
            <person name="Buck C.B."/>
        </authorList>
    </citation>
    <scope>NUCLEOTIDE SEQUENCE</scope>
    <source>
        <strain evidence="1">CtLl75</strain>
    </source>
</reference>